<dbReference type="PANTHER" id="PTHR46401:SF2">
    <property type="entry name" value="GLYCOSYLTRANSFERASE WBBK-RELATED"/>
    <property type="match status" value="1"/>
</dbReference>
<dbReference type="EMBL" id="RIZI01000150">
    <property type="protein sequence ID" value="RNF64320.1"/>
    <property type="molecule type" value="Genomic_DNA"/>
</dbReference>
<gene>
    <name evidence="4" type="ORF">EC580_05730</name>
</gene>
<feature type="domain" description="Glycosyltransferase subfamily 4-like N-terminal" evidence="3">
    <location>
        <begin position="57"/>
        <end position="144"/>
    </location>
</feature>
<feature type="domain" description="Glycosyl transferase family 1" evidence="2">
    <location>
        <begin position="160"/>
        <end position="306"/>
    </location>
</feature>
<protein>
    <submittedName>
        <fullName evidence="4">Glycosyltransferase family 1 protein</fullName>
    </submittedName>
</protein>
<reference evidence="4" key="1">
    <citation type="submission" date="2018-10" db="EMBL/GenBank/DDBJ databases">
        <title>Acidithiobacillus sulfuriphilus sp. nov.: an extremely acidophilic sulfur-oxidizing chemolithotroph isolated from a neutral pH environment.</title>
        <authorList>
            <person name="Falagan C."/>
            <person name="Moya-Beltran A."/>
            <person name="Quatrini R."/>
            <person name="Johnson D.B."/>
        </authorList>
    </citation>
    <scope>NUCLEOTIDE SEQUENCE [LARGE SCALE GENOMIC DNA]</scope>
    <source>
        <strain evidence="4">CJ-2</strain>
    </source>
</reference>
<evidence type="ECO:0000259" key="2">
    <source>
        <dbReference type="Pfam" id="PF00534"/>
    </source>
</evidence>
<dbReference type="RefSeq" id="WP_123103058.1">
    <property type="nucleotide sequence ID" value="NZ_CP127527.1"/>
</dbReference>
<dbReference type="Gene3D" id="3.40.50.2000">
    <property type="entry name" value="Glycogen Phosphorylase B"/>
    <property type="match status" value="2"/>
</dbReference>
<comment type="caution">
    <text evidence="4">The sequence shown here is derived from an EMBL/GenBank/DDBJ whole genome shotgun (WGS) entry which is preliminary data.</text>
</comment>
<dbReference type="Pfam" id="PF13439">
    <property type="entry name" value="Glyco_transf_4"/>
    <property type="match status" value="1"/>
</dbReference>
<dbReference type="CDD" id="cd03809">
    <property type="entry name" value="GT4_MtfB-like"/>
    <property type="match status" value="1"/>
</dbReference>
<evidence type="ECO:0000313" key="4">
    <source>
        <dbReference type="EMBL" id="RNF64320.1"/>
    </source>
</evidence>
<dbReference type="InterPro" id="IPR028098">
    <property type="entry name" value="Glyco_trans_4-like_N"/>
</dbReference>
<dbReference type="GO" id="GO:0009103">
    <property type="term" value="P:lipopolysaccharide biosynthetic process"/>
    <property type="evidence" value="ECO:0007669"/>
    <property type="project" value="TreeGrafter"/>
</dbReference>
<proteinExistence type="predicted"/>
<dbReference type="Pfam" id="PF00534">
    <property type="entry name" value="Glycos_transf_1"/>
    <property type="match status" value="1"/>
</dbReference>
<organism evidence="4">
    <name type="scientific">Acidithiobacillus sulfuriphilus</name>
    <dbReference type="NCBI Taxonomy" id="1867749"/>
    <lineage>
        <taxon>Bacteria</taxon>
        <taxon>Pseudomonadati</taxon>
        <taxon>Pseudomonadota</taxon>
        <taxon>Acidithiobacillia</taxon>
        <taxon>Acidithiobacillales</taxon>
        <taxon>Acidithiobacillaceae</taxon>
        <taxon>Acidithiobacillus</taxon>
    </lineage>
</organism>
<sequence>MSLRVAWIRRERDPFSLRVFVEALVPRLERLGIVMQPCREEEAPPAADVLWEPGAGWRLTAPAVRAAAGRMPVLVTIHGLRPFVRPGREDGPDADAVRAGLLRDWAELRERVWVVSPSHFGAEEAGQVYGVAAQRLRVVAHGVDGGLFRPSFRMSLLPIRQPRFFLHVAAWQPVKNTERVLAAYSRLAAKRPELLAVLPGYPVDRPVPPGVRLLGEGLPQERLAELYRQALALVAPSLRETFGLPLLEAMASGCPVITSAGSGCREAAGDAALLVDPEDTQDIADAMRRVMDEPRLRRNLARRGRARAALFTWERAAQGYAGLFRELAG</sequence>
<dbReference type="OrthoDB" id="9764577at2"/>
<dbReference type="AlphaFoldDB" id="A0A3M8RDI6"/>
<dbReference type="PANTHER" id="PTHR46401">
    <property type="entry name" value="GLYCOSYLTRANSFERASE WBBK-RELATED"/>
    <property type="match status" value="1"/>
</dbReference>
<evidence type="ECO:0000256" key="1">
    <source>
        <dbReference type="ARBA" id="ARBA00022679"/>
    </source>
</evidence>
<dbReference type="GO" id="GO:0016757">
    <property type="term" value="F:glycosyltransferase activity"/>
    <property type="evidence" value="ECO:0007669"/>
    <property type="project" value="InterPro"/>
</dbReference>
<keyword evidence="1 4" id="KW-0808">Transferase</keyword>
<dbReference type="SUPFAM" id="SSF53756">
    <property type="entry name" value="UDP-Glycosyltransferase/glycogen phosphorylase"/>
    <property type="match status" value="1"/>
</dbReference>
<evidence type="ECO:0000259" key="3">
    <source>
        <dbReference type="Pfam" id="PF13439"/>
    </source>
</evidence>
<name>A0A3M8RDI6_9PROT</name>
<accession>A0A3M8RDI6</accession>
<dbReference type="InterPro" id="IPR001296">
    <property type="entry name" value="Glyco_trans_1"/>
</dbReference>